<dbReference type="SUPFAM" id="SSF56281">
    <property type="entry name" value="Metallo-hydrolase/oxidoreductase"/>
    <property type="match status" value="1"/>
</dbReference>
<evidence type="ECO:0000313" key="2">
    <source>
        <dbReference type="EMBL" id="WCZ33100.1"/>
    </source>
</evidence>
<protein>
    <submittedName>
        <fullName evidence="2">Ribonuclease BN</fullName>
        <ecNumber evidence="2">3.1.-.-</ecNumber>
    </submittedName>
</protein>
<dbReference type="EC" id="3.1.-.-" evidence="2"/>
<evidence type="ECO:0000313" key="3">
    <source>
        <dbReference type="Proteomes" id="UP001220064"/>
    </source>
</evidence>
<dbReference type="Pfam" id="PF12706">
    <property type="entry name" value="Lactamase_B_2"/>
    <property type="match status" value="1"/>
</dbReference>
<dbReference type="InterPro" id="IPR036866">
    <property type="entry name" value="RibonucZ/Hydroxyglut_hydro"/>
</dbReference>
<name>A0ABY7U8T3_9CORY</name>
<accession>A0ABY7U8T3</accession>
<feature type="domain" description="Metallo-beta-lactamase" evidence="1">
    <location>
        <begin position="34"/>
        <end position="221"/>
    </location>
</feature>
<keyword evidence="2" id="KW-0378">Hydrolase</keyword>
<dbReference type="GO" id="GO:0016787">
    <property type="term" value="F:hydrolase activity"/>
    <property type="evidence" value="ECO:0007669"/>
    <property type="project" value="UniProtKB-KW"/>
</dbReference>
<reference evidence="2 3" key="1">
    <citation type="submission" date="2020-10" db="EMBL/GenBank/DDBJ databases">
        <title>Complete genome sequence of Corynebacterium massiliense DSM 45435, type strain of Corynebacterium massiliense.</title>
        <authorList>
            <person name="Busche T."/>
            <person name="Kalinowski J."/>
            <person name="Ruckert C."/>
        </authorList>
    </citation>
    <scope>NUCLEOTIDE SEQUENCE [LARGE SCALE GENOMIC DNA]</scope>
    <source>
        <strain evidence="2 3">DSM 45435</strain>
    </source>
</reference>
<proteinExistence type="predicted"/>
<keyword evidence="3" id="KW-1185">Reference proteome</keyword>
<dbReference type="EMBL" id="CP063189">
    <property type="protein sequence ID" value="WCZ33100.1"/>
    <property type="molecule type" value="Genomic_DNA"/>
</dbReference>
<gene>
    <name evidence="2" type="primary">rbn</name>
    <name evidence="2" type="ORF">CMASS_08380</name>
</gene>
<evidence type="ECO:0000259" key="1">
    <source>
        <dbReference type="Pfam" id="PF12706"/>
    </source>
</evidence>
<sequence length="254" mass="27009">MKLSVLGCSGSVPVPGNPASGYLLSFPDAPSIILDLGPGTFAELQKLQDPCRAHVALTHLHADHCSDFPSLMVWRRFHPTAPAAQRNQFFGPAEACTRLGRVSADCDGDIDDMSDTFEAHVWREGETERVDAVAITPYQTVHPTEAYALRIEDEAGRVLTYSGDSAYTDVLVTAARGADVFMCEAAWGETSAGKAGGMHMSGAEAGRLAREAGVGQLVLVHLQPWGDTEATVAAARSEYAGEITVARAGMTFTV</sequence>
<dbReference type="InterPro" id="IPR001279">
    <property type="entry name" value="Metallo-B-lactamas"/>
</dbReference>
<dbReference type="PANTHER" id="PTHR46018">
    <property type="entry name" value="ZINC PHOSPHODIESTERASE ELAC PROTEIN 1"/>
    <property type="match status" value="1"/>
</dbReference>
<dbReference type="Proteomes" id="UP001220064">
    <property type="component" value="Chromosome"/>
</dbReference>
<dbReference type="Gene3D" id="3.60.15.10">
    <property type="entry name" value="Ribonuclease Z/Hydroxyacylglutathione hydrolase-like"/>
    <property type="match status" value="1"/>
</dbReference>
<dbReference type="CDD" id="cd07716">
    <property type="entry name" value="RNaseZ_short-form-like_MBL-fold"/>
    <property type="match status" value="1"/>
</dbReference>
<dbReference type="PANTHER" id="PTHR46018:SF4">
    <property type="entry name" value="METALLO-HYDROLASE YHFI-RELATED"/>
    <property type="match status" value="1"/>
</dbReference>
<dbReference type="RefSeq" id="WP_022863807.1">
    <property type="nucleotide sequence ID" value="NZ_ATVG01000018.1"/>
</dbReference>
<organism evidence="2 3">
    <name type="scientific">Corynebacterium massiliense DSM 45435</name>
    <dbReference type="NCBI Taxonomy" id="1121364"/>
    <lineage>
        <taxon>Bacteria</taxon>
        <taxon>Bacillati</taxon>
        <taxon>Actinomycetota</taxon>
        <taxon>Actinomycetes</taxon>
        <taxon>Mycobacteriales</taxon>
        <taxon>Corynebacteriaceae</taxon>
        <taxon>Corynebacterium</taxon>
    </lineage>
</organism>